<evidence type="ECO:0000313" key="2">
    <source>
        <dbReference type="EMBL" id="CAL1406017.1"/>
    </source>
</evidence>
<dbReference type="InterPro" id="IPR036397">
    <property type="entry name" value="RNaseH_sf"/>
</dbReference>
<dbReference type="Gene3D" id="3.30.420.10">
    <property type="entry name" value="Ribonuclease H-like superfamily/Ribonuclease H"/>
    <property type="match status" value="1"/>
</dbReference>
<proteinExistence type="predicted"/>
<dbReference type="InterPro" id="IPR002156">
    <property type="entry name" value="RNaseH_domain"/>
</dbReference>
<evidence type="ECO:0000313" key="3">
    <source>
        <dbReference type="Proteomes" id="UP001497516"/>
    </source>
</evidence>
<sequence length="226" mass="25346">MFNGAKLVEEEIPVRAKYFLIDYKQHQQREEVLSSLVVRKNWQKPTMGRVSVCTNADILPSGDTRLVVVVGDAEGIFMYAAAKNIPGTWTSEGAEALALEMGVQVAYLFQLQNVMMETDCLSVITRLQSPNLAQDEIGVVCHSIERYMSLMGNSSWRHICREANNVAHIMAHAKGRSGSKAGSFCFTNFIEEGWDARLDSTVVGIQLEEKLSGKRFEKTRRNERVV</sequence>
<dbReference type="PANTHER" id="PTHR47723">
    <property type="entry name" value="OS05G0353850 PROTEIN"/>
    <property type="match status" value="1"/>
</dbReference>
<dbReference type="Proteomes" id="UP001497516">
    <property type="component" value="Chromosome 8"/>
</dbReference>
<reference evidence="2 3" key="1">
    <citation type="submission" date="2024-04" db="EMBL/GenBank/DDBJ databases">
        <authorList>
            <person name="Fracassetti M."/>
        </authorList>
    </citation>
    <scope>NUCLEOTIDE SEQUENCE [LARGE SCALE GENOMIC DNA]</scope>
</reference>
<dbReference type="Pfam" id="PF13456">
    <property type="entry name" value="RVT_3"/>
    <property type="match status" value="1"/>
</dbReference>
<dbReference type="InterPro" id="IPR053151">
    <property type="entry name" value="RNase_H-like"/>
</dbReference>
<dbReference type="InterPro" id="IPR044730">
    <property type="entry name" value="RNase_H-like_dom_plant"/>
</dbReference>
<feature type="domain" description="RNase H type-1" evidence="1">
    <location>
        <begin position="61"/>
        <end position="172"/>
    </location>
</feature>
<dbReference type="CDD" id="cd06222">
    <property type="entry name" value="RNase_H_like"/>
    <property type="match status" value="1"/>
</dbReference>
<accession>A0AAV2G769</accession>
<organism evidence="2 3">
    <name type="scientific">Linum trigynum</name>
    <dbReference type="NCBI Taxonomy" id="586398"/>
    <lineage>
        <taxon>Eukaryota</taxon>
        <taxon>Viridiplantae</taxon>
        <taxon>Streptophyta</taxon>
        <taxon>Embryophyta</taxon>
        <taxon>Tracheophyta</taxon>
        <taxon>Spermatophyta</taxon>
        <taxon>Magnoliopsida</taxon>
        <taxon>eudicotyledons</taxon>
        <taxon>Gunneridae</taxon>
        <taxon>Pentapetalae</taxon>
        <taxon>rosids</taxon>
        <taxon>fabids</taxon>
        <taxon>Malpighiales</taxon>
        <taxon>Linaceae</taxon>
        <taxon>Linum</taxon>
    </lineage>
</organism>
<dbReference type="AlphaFoldDB" id="A0AAV2G769"/>
<evidence type="ECO:0000259" key="1">
    <source>
        <dbReference type="Pfam" id="PF13456"/>
    </source>
</evidence>
<gene>
    <name evidence="2" type="ORF">LTRI10_LOCUS45771</name>
</gene>
<name>A0AAV2G769_9ROSI</name>
<dbReference type="GO" id="GO:0003676">
    <property type="term" value="F:nucleic acid binding"/>
    <property type="evidence" value="ECO:0007669"/>
    <property type="project" value="InterPro"/>
</dbReference>
<keyword evidence="3" id="KW-1185">Reference proteome</keyword>
<dbReference type="PANTHER" id="PTHR47723:SF24">
    <property type="entry name" value="RNASE H TYPE-1 DOMAIN-CONTAINING PROTEIN"/>
    <property type="match status" value="1"/>
</dbReference>
<protein>
    <recommendedName>
        <fullName evidence="1">RNase H type-1 domain-containing protein</fullName>
    </recommendedName>
</protein>
<dbReference type="GO" id="GO:0004523">
    <property type="term" value="F:RNA-DNA hybrid ribonuclease activity"/>
    <property type="evidence" value="ECO:0007669"/>
    <property type="project" value="InterPro"/>
</dbReference>
<dbReference type="EMBL" id="OZ034821">
    <property type="protein sequence ID" value="CAL1406017.1"/>
    <property type="molecule type" value="Genomic_DNA"/>
</dbReference>